<keyword evidence="7" id="KW-1185">Reference proteome</keyword>
<dbReference type="PANTHER" id="PTHR10277">
    <property type="entry name" value="HOMOCITRATE SYNTHASE-RELATED"/>
    <property type="match status" value="1"/>
</dbReference>
<evidence type="ECO:0000313" key="7">
    <source>
        <dbReference type="Proteomes" id="UP001501265"/>
    </source>
</evidence>
<evidence type="ECO:0000259" key="5">
    <source>
        <dbReference type="PROSITE" id="PS50991"/>
    </source>
</evidence>
<protein>
    <recommendedName>
        <fullName evidence="5">Pyruvate carboxyltransferase domain-containing protein</fullName>
    </recommendedName>
</protein>
<comment type="caution">
    <text evidence="6">The sequence shown here is derived from an EMBL/GenBank/DDBJ whole genome shotgun (WGS) entry which is preliminary data.</text>
</comment>
<keyword evidence="3" id="KW-0808">Transferase</keyword>
<dbReference type="EMBL" id="BAABIG010000090">
    <property type="protein sequence ID" value="GAA4824689.1"/>
    <property type="molecule type" value="Genomic_DNA"/>
</dbReference>
<reference evidence="7" key="1">
    <citation type="journal article" date="2019" name="Int. J. Syst. Evol. Microbiol.">
        <title>The Global Catalogue of Microorganisms (GCM) 10K type strain sequencing project: providing services to taxonomists for standard genome sequencing and annotation.</title>
        <authorList>
            <consortium name="The Broad Institute Genomics Platform"/>
            <consortium name="The Broad Institute Genome Sequencing Center for Infectious Disease"/>
            <person name="Wu L."/>
            <person name="Ma J."/>
        </authorList>
    </citation>
    <scope>NUCLEOTIDE SEQUENCE [LARGE SCALE GENOMIC DNA]</scope>
    <source>
        <strain evidence="7">JCM 18081</strain>
    </source>
</reference>
<evidence type="ECO:0000256" key="4">
    <source>
        <dbReference type="ARBA" id="ARBA00023211"/>
    </source>
</evidence>
<dbReference type="PANTHER" id="PTHR10277:SF9">
    <property type="entry name" value="2-ISOPROPYLMALATE SYNTHASE 1, CHLOROPLASTIC-RELATED"/>
    <property type="match status" value="1"/>
</dbReference>
<keyword evidence="2" id="KW-0432">Leucine biosynthesis</keyword>
<dbReference type="Gene3D" id="3.20.20.70">
    <property type="entry name" value="Aldolase class I"/>
    <property type="match status" value="1"/>
</dbReference>
<feature type="domain" description="Pyruvate carboxyltransferase" evidence="5">
    <location>
        <begin position="1"/>
        <end position="243"/>
    </location>
</feature>
<dbReference type="Gene3D" id="1.10.238.260">
    <property type="match status" value="1"/>
</dbReference>
<proteinExistence type="inferred from homology"/>
<dbReference type="InterPro" id="IPR050073">
    <property type="entry name" value="2-IPM_HCS-like"/>
</dbReference>
<evidence type="ECO:0000256" key="2">
    <source>
        <dbReference type="ARBA" id="ARBA00022430"/>
    </source>
</evidence>
<keyword evidence="4" id="KW-0464">Manganese</keyword>
<dbReference type="InterPro" id="IPR054691">
    <property type="entry name" value="LeuA/HCS_post-cat"/>
</dbReference>
<evidence type="ECO:0000256" key="3">
    <source>
        <dbReference type="ARBA" id="ARBA00022679"/>
    </source>
</evidence>
<evidence type="ECO:0000256" key="1">
    <source>
        <dbReference type="ARBA" id="ARBA00009396"/>
    </source>
</evidence>
<dbReference type="InterPro" id="IPR013785">
    <property type="entry name" value="Aldolase_TIM"/>
</dbReference>
<dbReference type="Pfam" id="PF22617">
    <property type="entry name" value="HCS_D2"/>
    <property type="match status" value="1"/>
</dbReference>
<dbReference type="Pfam" id="PF00682">
    <property type="entry name" value="HMGL-like"/>
    <property type="match status" value="1"/>
</dbReference>
<keyword evidence="2" id="KW-0028">Amino-acid biosynthesis</keyword>
<comment type="similarity">
    <text evidence="1">Belongs to the alpha-IPM synthase/homocitrate synthase family. LeuA type 1 subfamily.</text>
</comment>
<accession>A0ABP9D6C5</accession>
<name>A0ABP9D6C5_9ACTN</name>
<gene>
    <name evidence="6" type="ORF">GCM10023220_68120</name>
</gene>
<dbReference type="Proteomes" id="UP001501265">
    <property type="component" value="Unassembled WGS sequence"/>
</dbReference>
<dbReference type="SUPFAM" id="SSF51569">
    <property type="entry name" value="Aldolase"/>
    <property type="match status" value="1"/>
</dbReference>
<organism evidence="6 7">
    <name type="scientific">Streptomyces ziwulingensis</name>
    <dbReference type="NCBI Taxonomy" id="1045501"/>
    <lineage>
        <taxon>Bacteria</taxon>
        <taxon>Bacillati</taxon>
        <taxon>Actinomycetota</taxon>
        <taxon>Actinomycetes</taxon>
        <taxon>Kitasatosporales</taxon>
        <taxon>Streptomycetaceae</taxon>
        <taxon>Streptomyces</taxon>
    </lineage>
</organism>
<keyword evidence="2" id="KW-0100">Branched-chain amino acid biosynthesis</keyword>
<dbReference type="PROSITE" id="PS50991">
    <property type="entry name" value="PYR_CT"/>
    <property type="match status" value="1"/>
</dbReference>
<dbReference type="InterPro" id="IPR000891">
    <property type="entry name" value="PYR_CT"/>
</dbReference>
<evidence type="ECO:0000313" key="6">
    <source>
        <dbReference type="EMBL" id="GAA4824689.1"/>
    </source>
</evidence>
<sequence length="366" mass="38923">MRPPQKLDLALTIEALGVDVVEAGFPSSSPSEFQAVKMISESLTSAHVATLNRALPQDIHLAVEAGGTERHHLQVMATGSEIHLKHKRGIGQAEAQREVVAAIALARSLGVRHVTLAIEDASRGSDALLRPLITESVAAGADTLTIADTTGCMVPAQYGALIGRVRSWVAADVTISTHCHEDLGLALANALAGVDAGAQEVQATLAGIGERAGNTSLEELIAVLTYKAEELHSTTTARTEGLWAAFEALSEAIGLPAPRNKALFGVNAFATQAGIHQAGLLRSHLSYEYVEPSRFGRERTMLVGRHSGRAVLRHVLTEMRAPADDQLVEELYETYIANRGDGTCLRLSELRALIDEHRTAPAGGRP</sequence>